<dbReference type="GO" id="GO:0046167">
    <property type="term" value="P:glycerol-3-phosphate biosynthetic process"/>
    <property type="evidence" value="ECO:0007669"/>
    <property type="project" value="TreeGrafter"/>
</dbReference>
<name>A0A9P0AGE9_BEMTA</name>
<evidence type="ECO:0000259" key="15">
    <source>
        <dbReference type="Pfam" id="PF00370"/>
    </source>
</evidence>
<dbReference type="Pfam" id="PF02782">
    <property type="entry name" value="FGGY_C"/>
    <property type="match status" value="1"/>
</dbReference>
<dbReference type="AlphaFoldDB" id="A0A9P0AGE9"/>
<evidence type="ECO:0000256" key="4">
    <source>
        <dbReference type="ARBA" id="ARBA00012099"/>
    </source>
</evidence>
<dbReference type="InterPro" id="IPR018485">
    <property type="entry name" value="FGGY_C"/>
</dbReference>
<evidence type="ECO:0000256" key="8">
    <source>
        <dbReference type="ARBA" id="ARBA00022777"/>
    </source>
</evidence>
<keyword evidence="10" id="KW-0067">ATP-binding</keyword>
<evidence type="ECO:0000256" key="3">
    <source>
        <dbReference type="ARBA" id="ARBA00009156"/>
    </source>
</evidence>
<dbReference type="PIRSF" id="PIRSF000538">
    <property type="entry name" value="GlpK"/>
    <property type="match status" value="1"/>
</dbReference>
<dbReference type="PANTHER" id="PTHR10196:SF68">
    <property type="entry name" value="GLYCEROL KINASE 5-RELATED"/>
    <property type="match status" value="1"/>
</dbReference>
<dbReference type="GO" id="GO:0005739">
    <property type="term" value="C:mitochondrion"/>
    <property type="evidence" value="ECO:0007669"/>
    <property type="project" value="TreeGrafter"/>
</dbReference>
<dbReference type="GO" id="GO:0006071">
    <property type="term" value="P:glycerol metabolic process"/>
    <property type="evidence" value="ECO:0007669"/>
    <property type="project" value="UniProtKB-KW"/>
</dbReference>
<accession>A0A9P0AGE9</accession>
<comment type="subcellular location">
    <subcellularLocation>
        <location evidence="1">Cytoplasm</location>
    </subcellularLocation>
</comment>
<proteinExistence type="inferred from homology"/>
<dbReference type="InterPro" id="IPR018484">
    <property type="entry name" value="FGGY_N"/>
</dbReference>
<dbReference type="GO" id="GO:0005524">
    <property type="term" value="F:ATP binding"/>
    <property type="evidence" value="ECO:0007669"/>
    <property type="project" value="UniProtKB-KW"/>
</dbReference>
<evidence type="ECO:0000256" key="13">
    <source>
        <dbReference type="ARBA" id="ARBA00047192"/>
    </source>
</evidence>
<evidence type="ECO:0000256" key="6">
    <source>
        <dbReference type="ARBA" id="ARBA00022679"/>
    </source>
</evidence>
<protein>
    <recommendedName>
        <fullName evidence="13">Glycerol kinase 5</fullName>
        <ecNumber evidence="4">2.7.1.30</ecNumber>
    </recommendedName>
    <alternativeName>
        <fullName evidence="11">ATP:glycerol 3-phosphotransferase 5</fullName>
    </alternativeName>
</protein>
<dbReference type="PANTHER" id="PTHR10196">
    <property type="entry name" value="SUGAR KINASE"/>
    <property type="match status" value="1"/>
</dbReference>
<keyword evidence="18" id="KW-1185">Reference proteome</keyword>
<dbReference type="FunFam" id="3.30.420.40:FF:000102">
    <property type="entry name" value="Putative glycerol kinase 5"/>
    <property type="match status" value="1"/>
</dbReference>
<evidence type="ECO:0000256" key="2">
    <source>
        <dbReference type="ARBA" id="ARBA00005190"/>
    </source>
</evidence>
<keyword evidence="6 14" id="KW-0808">Transferase</keyword>
<dbReference type="EC" id="2.7.1.30" evidence="4"/>
<comment type="similarity">
    <text evidence="3 14">Belongs to the FGGY kinase family.</text>
</comment>
<evidence type="ECO:0000313" key="17">
    <source>
        <dbReference type="EMBL" id="CAH0391262.1"/>
    </source>
</evidence>
<gene>
    <name evidence="17" type="ORF">BEMITA_LOCUS9900</name>
</gene>
<dbReference type="CDD" id="cd07793">
    <property type="entry name" value="ASKHA_NBD_FGGY_GK5-like"/>
    <property type="match status" value="1"/>
</dbReference>
<dbReference type="Proteomes" id="UP001152759">
    <property type="component" value="Chromosome 6"/>
</dbReference>
<evidence type="ECO:0000256" key="14">
    <source>
        <dbReference type="RuleBase" id="RU003733"/>
    </source>
</evidence>
<feature type="domain" description="Carbohydrate kinase FGGY N-terminal" evidence="15">
    <location>
        <begin position="9"/>
        <end position="272"/>
    </location>
</feature>
<dbReference type="FunFam" id="3.30.420.40:FF:000104">
    <property type="entry name" value="putative glycerol kinase 5"/>
    <property type="match status" value="1"/>
</dbReference>
<sequence>MGDVLDKKYILALDVGSTTIRCHVLNKQAESLGAGTDKVTELYPERGRVEISPTDLWSKIRRVVDIAILNSKISVGEIRCLGISTQRGTFITWNRTTGEPYHNFISWKDIRADSLVKSLNGSLWMRSLRYSAWFLYMVTRSSRFLAGSNLQLMNVQVTVRLLWVLENIQGLREAAAKGDVMFGTLDTWILYKLSGGEIHVSDISSASATGLFDPFTLSWAEWAFFLFKIPSNILPQVVDSAGHHFGHVKAEIWGEKIPIQCSLADQAASLFGSGCFKAGDLKVTLGTGSFLSVNTGQIPHASVAGLYPLVGWRIKDELVYAVEGSAYDTGSLISWANLTGIIPSVEESSRVASSVNTSDGVYFIPAFSGLQAPINDSKAAAGFIGVKPSTSLANLVRAILESIIFRTGQLYEILLDEASFSYSHIRIDGGVSKNDFVCQSIANHTGLAVERPVFTDVSILGVAYMAGLFSGLWKSRDEIIDLRKLDQIFSPKPVSTDYKKAYLEWEKAILRFKNWYS</sequence>
<reference evidence="17" key="1">
    <citation type="submission" date="2021-12" db="EMBL/GenBank/DDBJ databases">
        <authorList>
            <person name="King R."/>
        </authorList>
    </citation>
    <scope>NUCLEOTIDE SEQUENCE</scope>
</reference>
<dbReference type="Pfam" id="PF00370">
    <property type="entry name" value="FGGY_N"/>
    <property type="match status" value="1"/>
</dbReference>
<organism evidence="17 18">
    <name type="scientific">Bemisia tabaci</name>
    <name type="common">Sweetpotato whitefly</name>
    <name type="synonym">Aleurodes tabaci</name>
    <dbReference type="NCBI Taxonomy" id="7038"/>
    <lineage>
        <taxon>Eukaryota</taxon>
        <taxon>Metazoa</taxon>
        <taxon>Ecdysozoa</taxon>
        <taxon>Arthropoda</taxon>
        <taxon>Hexapoda</taxon>
        <taxon>Insecta</taxon>
        <taxon>Pterygota</taxon>
        <taxon>Neoptera</taxon>
        <taxon>Paraneoptera</taxon>
        <taxon>Hemiptera</taxon>
        <taxon>Sternorrhyncha</taxon>
        <taxon>Aleyrodoidea</taxon>
        <taxon>Aleyrodidae</taxon>
        <taxon>Aleyrodinae</taxon>
        <taxon>Bemisia</taxon>
    </lineage>
</organism>
<evidence type="ECO:0000256" key="12">
    <source>
        <dbReference type="ARBA" id="ARBA00045165"/>
    </source>
</evidence>
<dbReference type="Gene3D" id="3.30.420.40">
    <property type="match status" value="2"/>
</dbReference>
<dbReference type="InterPro" id="IPR018483">
    <property type="entry name" value="Carb_kinase_FGGY_CS"/>
</dbReference>
<evidence type="ECO:0000256" key="11">
    <source>
        <dbReference type="ARBA" id="ARBA00033026"/>
    </source>
</evidence>
<evidence type="ECO:0000256" key="1">
    <source>
        <dbReference type="ARBA" id="ARBA00004496"/>
    </source>
</evidence>
<dbReference type="GO" id="GO:0004370">
    <property type="term" value="F:glycerol kinase activity"/>
    <property type="evidence" value="ECO:0007669"/>
    <property type="project" value="UniProtKB-EC"/>
</dbReference>
<keyword evidence="9" id="KW-0319">Glycerol metabolism</keyword>
<keyword evidence="5" id="KW-0963">Cytoplasm</keyword>
<dbReference type="EMBL" id="OU963867">
    <property type="protein sequence ID" value="CAH0391262.1"/>
    <property type="molecule type" value="Genomic_DNA"/>
</dbReference>
<comment type="function">
    <text evidence="12">Skin-specific kinase that plays a key role in glycerol metabolism, catalyzing its phosphorylation to produce sn-glycerol 3-phosphate. Involved in skin-specific regulation of sterol regulatory element-binding protein (SREBP) processing and lipid biosynthesis.</text>
</comment>
<evidence type="ECO:0000259" key="16">
    <source>
        <dbReference type="Pfam" id="PF02782"/>
    </source>
</evidence>
<dbReference type="InterPro" id="IPR000577">
    <property type="entry name" value="Carb_kinase_FGGY"/>
</dbReference>
<comment type="pathway">
    <text evidence="2">Polyol metabolism; glycerol degradation via glycerol kinase pathway; sn-glycerol 3-phosphate from glycerol: step 1/1.</text>
</comment>
<dbReference type="GO" id="GO:0006641">
    <property type="term" value="P:triglyceride metabolic process"/>
    <property type="evidence" value="ECO:0007669"/>
    <property type="project" value="TreeGrafter"/>
</dbReference>
<keyword evidence="7" id="KW-0547">Nucleotide-binding</keyword>
<dbReference type="PROSITE" id="PS00445">
    <property type="entry name" value="FGGY_KINASES_2"/>
    <property type="match status" value="1"/>
</dbReference>
<dbReference type="InterPro" id="IPR037444">
    <property type="entry name" value="GK5"/>
</dbReference>
<evidence type="ECO:0000256" key="7">
    <source>
        <dbReference type="ARBA" id="ARBA00022741"/>
    </source>
</evidence>
<evidence type="ECO:0000313" key="18">
    <source>
        <dbReference type="Proteomes" id="UP001152759"/>
    </source>
</evidence>
<dbReference type="KEGG" id="btab:109038480"/>
<feature type="domain" description="Carbohydrate kinase FGGY C-terminal" evidence="16">
    <location>
        <begin position="282"/>
        <end position="467"/>
    </location>
</feature>
<evidence type="ECO:0000256" key="9">
    <source>
        <dbReference type="ARBA" id="ARBA00022798"/>
    </source>
</evidence>
<dbReference type="InterPro" id="IPR043129">
    <property type="entry name" value="ATPase_NBD"/>
</dbReference>
<evidence type="ECO:0000256" key="10">
    <source>
        <dbReference type="ARBA" id="ARBA00022840"/>
    </source>
</evidence>
<keyword evidence="8 14" id="KW-0418">Kinase</keyword>
<evidence type="ECO:0000256" key="5">
    <source>
        <dbReference type="ARBA" id="ARBA00022490"/>
    </source>
</evidence>
<dbReference type="SUPFAM" id="SSF53067">
    <property type="entry name" value="Actin-like ATPase domain"/>
    <property type="match status" value="2"/>
</dbReference>